<dbReference type="PANTHER" id="PTHR42081">
    <property type="entry name" value="ZINC FINGER PROTEIN DHHC DOMAIN CONTAINING PROTEIN"/>
    <property type="match status" value="1"/>
</dbReference>
<evidence type="ECO:0000313" key="4">
    <source>
        <dbReference type="Proteomes" id="UP000297716"/>
    </source>
</evidence>
<keyword evidence="4" id="KW-1185">Reference proteome</keyword>
<gene>
    <name evidence="3" type="ORF">E0Z10_g10406</name>
</gene>
<evidence type="ECO:0000313" key="3">
    <source>
        <dbReference type="EMBL" id="TGJ78357.1"/>
    </source>
</evidence>
<evidence type="ECO:0000259" key="2">
    <source>
        <dbReference type="Pfam" id="PF26118"/>
    </source>
</evidence>
<dbReference type="EMBL" id="SKBN01000404">
    <property type="protein sequence ID" value="TGJ78357.1"/>
    <property type="molecule type" value="Genomic_DNA"/>
</dbReference>
<dbReference type="Pfam" id="PF26118">
    <property type="entry name" value="DUF8035"/>
    <property type="match status" value="1"/>
</dbReference>
<feature type="region of interest" description="Disordered" evidence="1">
    <location>
        <begin position="628"/>
        <end position="848"/>
    </location>
</feature>
<evidence type="ECO:0000256" key="1">
    <source>
        <dbReference type="SAM" id="MobiDB-lite"/>
    </source>
</evidence>
<feature type="compositionally biased region" description="Basic and acidic residues" evidence="1">
    <location>
        <begin position="680"/>
        <end position="691"/>
    </location>
</feature>
<proteinExistence type="predicted"/>
<feature type="domain" description="DUF8035" evidence="2">
    <location>
        <begin position="485"/>
        <end position="538"/>
    </location>
</feature>
<feature type="region of interest" description="Disordered" evidence="1">
    <location>
        <begin position="537"/>
        <end position="571"/>
    </location>
</feature>
<reference evidence="3 4" key="1">
    <citation type="submission" date="2019-03" db="EMBL/GenBank/DDBJ databases">
        <title>Draft genome sequence of Xylaria hypoxylon DSM 108379, a ubiquitous saprotrophic-parasitic fungi on hardwood.</title>
        <authorList>
            <person name="Buettner E."/>
            <person name="Leonhardt S."/>
            <person name="Gebauer A.M."/>
            <person name="Liers C."/>
            <person name="Hofrichter M."/>
            <person name="Kellner H."/>
        </authorList>
    </citation>
    <scope>NUCLEOTIDE SEQUENCE [LARGE SCALE GENOMIC DNA]</scope>
    <source>
        <strain evidence="3 4">DSM 108379</strain>
    </source>
</reference>
<feature type="region of interest" description="Disordered" evidence="1">
    <location>
        <begin position="586"/>
        <end position="616"/>
    </location>
</feature>
<feature type="compositionally biased region" description="Pro residues" evidence="1">
    <location>
        <begin position="419"/>
        <end position="433"/>
    </location>
</feature>
<organism evidence="3 4">
    <name type="scientific">Xylaria hypoxylon</name>
    <dbReference type="NCBI Taxonomy" id="37992"/>
    <lineage>
        <taxon>Eukaryota</taxon>
        <taxon>Fungi</taxon>
        <taxon>Dikarya</taxon>
        <taxon>Ascomycota</taxon>
        <taxon>Pezizomycotina</taxon>
        <taxon>Sordariomycetes</taxon>
        <taxon>Xylariomycetidae</taxon>
        <taxon>Xylariales</taxon>
        <taxon>Xylariaceae</taxon>
        <taxon>Xylaria</taxon>
    </lineage>
</organism>
<name>A0A4Z0Y656_9PEZI</name>
<feature type="compositionally biased region" description="Basic and acidic residues" evidence="1">
    <location>
        <begin position="808"/>
        <end position="830"/>
    </location>
</feature>
<feature type="compositionally biased region" description="Polar residues" evidence="1">
    <location>
        <begin position="793"/>
        <end position="802"/>
    </location>
</feature>
<dbReference type="OrthoDB" id="5226662at2759"/>
<accession>A0A4Z0Y656</accession>
<feature type="compositionally biased region" description="Basic and acidic residues" evidence="1">
    <location>
        <begin position="733"/>
        <end position="791"/>
    </location>
</feature>
<feature type="compositionally biased region" description="Basic and acidic residues" evidence="1">
    <location>
        <begin position="705"/>
        <end position="716"/>
    </location>
</feature>
<feature type="compositionally biased region" description="Pro residues" evidence="1">
    <location>
        <begin position="632"/>
        <end position="641"/>
    </location>
</feature>
<sequence length="864" mass="97046">MAAYHDEGEIMPASPAILVSIDTIDAFARKLYRRARNAGSSFESTATVVRDLHTVLKHLKVEAEDPESLLNSDESTIYTRQLTPIVEDSEFTLKQLDTILEKYFDGGSGGSSISGDGERHVVVNDSDKGWTMLDTLELDKVDLIRGKLASQKLNIDMFLDTVQLHNPSKSRQLVDTTSTDLDTIKDKVDAIASRLCQREDSGFGENEDQLWEQFRDALEEEGFSKDVLRKNQDVLRAYIRQVDEQITAFGGSAPSVRGFLENYTPPADPDNNPPYPAHPAPTNISEGDPYNPNINNEKFFPSMRIERLRYDDYTPQPAQLSAQNTSLSYEHDDKDEPPSGSMALISTRELVALDRQNTDLAIAMGKFHMHNMSPSMHGNYVTCSSRPQRYLPPSSSQPLLLSPADRNYTLDEQYGYEHGPPPRYVPSLPPPPLGGDRSSPPTLNSNSISAPSLVGEHAVNPSRESSNQGYARLGPDSQGREIPPDAKWTRVRRSLISPEVLAREGLRYEARPNFVAILGELKREDIAELAKKSTEIRNGRRRDMSNASGGPIQAGVDERRRRQKDSYHPDKYRNWDVIESQYEQNGPGYVINSHRRPRTNSTVSSTGELWDSSDDEVSKVAHDHAIFSRYPTPYPPPSHPHPFPDHNFSPRTGLNKETAPGGDDEKGTKAYPIIVPPPAEKGKGGENREKTSPSVTVKPKPILKNKNDDPHVRFDPEPQVFNDGPGSMPQSVGRRDRGKETSEREYRDRDRDKVRARDRDREKRYRSDRYLDRERRSDRDADRDREREHRHNGGNNSSKYYVSTSGGRRGDRDDPYSRRSREDRDRDRDRGNRKKARSGALRAVGIGGAAASLLSVLTEAAAGL</sequence>
<dbReference type="InterPro" id="IPR058348">
    <property type="entry name" value="DUF8035"/>
</dbReference>
<dbReference type="PANTHER" id="PTHR42081:SF2">
    <property type="entry name" value="NIPPED-B-LIKE PROTEIN B"/>
    <property type="match status" value="1"/>
</dbReference>
<dbReference type="STRING" id="37992.A0A4Z0Y656"/>
<dbReference type="AlphaFoldDB" id="A0A4Z0Y656"/>
<comment type="caution">
    <text evidence="3">The sequence shown here is derived from an EMBL/GenBank/DDBJ whole genome shotgun (WGS) entry which is preliminary data.</text>
</comment>
<feature type="region of interest" description="Disordered" evidence="1">
    <location>
        <begin position="412"/>
        <end position="485"/>
    </location>
</feature>
<feature type="region of interest" description="Disordered" evidence="1">
    <location>
        <begin position="322"/>
        <end position="341"/>
    </location>
</feature>
<feature type="compositionally biased region" description="Basic and acidic residues" evidence="1">
    <location>
        <begin position="556"/>
        <end position="571"/>
    </location>
</feature>
<protein>
    <recommendedName>
        <fullName evidence="2">DUF8035 domain-containing protein</fullName>
    </recommendedName>
</protein>
<dbReference type="Proteomes" id="UP000297716">
    <property type="component" value="Unassembled WGS sequence"/>
</dbReference>